<keyword evidence="2" id="KW-1185">Reference proteome</keyword>
<feature type="non-terminal residue" evidence="1">
    <location>
        <position position="1"/>
    </location>
</feature>
<evidence type="ECO:0000313" key="2">
    <source>
        <dbReference type="Proteomes" id="UP000789920"/>
    </source>
</evidence>
<comment type="caution">
    <text evidence="1">The sequence shown here is derived from an EMBL/GenBank/DDBJ whole genome shotgun (WGS) entry which is preliminary data.</text>
</comment>
<gene>
    <name evidence="1" type="ORF">RPERSI_LOCUS35123</name>
</gene>
<proteinExistence type="predicted"/>
<organism evidence="1 2">
    <name type="scientific">Racocetra persica</name>
    <dbReference type="NCBI Taxonomy" id="160502"/>
    <lineage>
        <taxon>Eukaryota</taxon>
        <taxon>Fungi</taxon>
        <taxon>Fungi incertae sedis</taxon>
        <taxon>Mucoromycota</taxon>
        <taxon>Glomeromycotina</taxon>
        <taxon>Glomeromycetes</taxon>
        <taxon>Diversisporales</taxon>
        <taxon>Gigasporaceae</taxon>
        <taxon>Racocetra</taxon>
    </lineage>
</organism>
<feature type="non-terminal residue" evidence="1">
    <location>
        <position position="41"/>
    </location>
</feature>
<dbReference type="EMBL" id="CAJVQC010160693">
    <property type="protein sequence ID" value="CAG8848435.1"/>
    <property type="molecule type" value="Genomic_DNA"/>
</dbReference>
<accession>A0ACA9SUN0</accession>
<evidence type="ECO:0000313" key="1">
    <source>
        <dbReference type="EMBL" id="CAG8848435.1"/>
    </source>
</evidence>
<protein>
    <submittedName>
        <fullName evidence="1">13080_t:CDS:1</fullName>
    </submittedName>
</protein>
<dbReference type="Proteomes" id="UP000789920">
    <property type="component" value="Unassembled WGS sequence"/>
</dbReference>
<sequence length="41" mass="4702">LQQSFIQQPVASQQPRYSQYQPALQQQVSTQPIAPSTIYPR</sequence>
<reference evidence="1" key="1">
    <citation type="submission" date="2021-06" db="EMBL/GenBank/DDBJ databases">
        <authorList>
            <person name="Kallberg Y."/>
            <person name="Tangrot J."/>
            <person name="Rosling A."/>
        </authorList>
    </citation>
    <scope>NUCLEOTIDE SEQUENCE</scope>
    <source>
        <strain evidence="1">MA461A</strain>
    </source>
</reference>
<name>A0ACA9SUN0_9GLOM</name>